<dbReference type="STRING" id="927083.DB32_001339"/>
<gene>
    <name evidence="1" type="ORF">DB32_001339</name>
</gene>
<reference evidence="1 2" key="1">
    <citation type="submission" date="2015-03" db="EMBL/GenBank/DDBJ databases">
        <title>Genome assembly of Sandaracinus amylolyticus DSM 53668.</title>
        <authorList>
            <person name="Sharma G."/>
            <person name="Subramanian S."/>
        </authorList>
    </citation>
    <scope>NUCLEOTIDE SEQUENCE [LARGE SCALE GENOMIC DNA]</scope>
    <source>
        <strain evidence="1 2">DSM 53668</strain>
    </source>
</reference>
<name>A0A0F6W0L4_9BACT</name>
<proteinExistence type="predicted"/>
<evidence type="ECO:0008006" key="3">
    <source>
        <dbReference type="Google" id="ProtNLM"/>
    </source>
</evidence>
<dbReference type="RefSeq" id="WP_053231558.1">
    <property type="nucleotide sequence ID" value="NZ_CP011125.1"/>
</dbReference>
<keyword evidence="2" id="KW-1185">Reference proteome</keyword>
<organism evidence="1 2">
    <name type="scientific">Sandaracinus amylolyticus</name>
    <dbReference type="NCBI Taxonomy" id="927083"/>
    <lineage>
        <taxon>Bacteria</taxon>
        <taxon>Pseudomonadati</taxon>
        <taxon>Myxococcota</taxon>
        <taxon>Polyangia</taxon>
        <taxon>Polyangiales</taxon>
        <taxon>Sandaracinaceae</taxon>
        <taxon>Sandaracinus</taxon>
    </lineage>
</organism>
<evidence type="ECO:0000313" key="1">
    <source>
        <dbReference type="EMBL" id="AKF04190.1"/>
    </source>
</evidence>
<dbReference type="Proteomes" id="UP000034883">
    <property type="component" value="Chromosome"/>
</dbReference>
<dbReference type="KEGG" id="samy:DB32_001339"/>
<dbReference type="EMBL" id="CP011125">
    <property type="protein sequence ID" value="AKF04190.1"/>
    <property type="molecule type" value="Genomic_DNA"/>
</dbReference>
<evidence type="ECO:0000313" key="2">
    <source>
        <dbReference type="Proteomes" id="UP000034883"/>
    </source>
</evidence>
<sequence length="102" mass="10516">MSGRVVGLSVAGLLALGGCLDPIAPDVGGPIVGRCDPADSDPDRAVSFHVDVLPLLARAPREGGCTCHDQSRNGVGYQLSALDLTNYDGLMRGGRSSGRDPR</sequence>
<dbReference type="AlphaFoldDB" id="A0A0F6W0L4"/>
<accession>A0A0F6W0L4</accession>
<dbReference type="PROSITE" id="PS51257">
    <property type="entry name" value="PROKAR_LIPOPROTEIN"/>
    <property type="match status" value="1"/>
</dbReference>
<protein>
    <recommendedName>
        <fullName evidence="3">Lipoprotein</fullName>
    </recommendedName>
</protein>